<keyword evidence="4" id="KW-1185">Reference proteome</keyword>
<dbReference type="GO" id="GO:0003676">
    <property type="term" value="F:nucleic acid binding"/>
    <property type="evidence" value="ECO:0007669"/>
    <property type="project" value="InterPro"/>
</dbReference>
<protein>
    <submittedName>
        <fullName evidence="3">Ribonuclease H</fullName>
    </submittedName>
</protein>
<sequence length="299" mass="31690">MYAPTMPLTEFDGAQAIAPPAVAARTQRLRACATRAAGCACCGVARRLLWLCFAAVRHGDAGIAEMLATEAEHYVDRGTHPEGCPQVPRPAGRRGGRTPAQGRVPGPAGRSGVLVAATDAGWRRGTCGLGYVVDDGRWGMHGWTFGPQDPTGPAKVLVSELRAVGLLLDRLDGDGHGTNGHGDGLVLLLDSLPALRYLRAWRRGDTGRMPNGYDLGPRRYGAAPSLVRLAGRVARMHGLRVEHVKGHSGHPLNEAADSLASIARRRATEVFDSTARAGSLVEAFLRDWHHSPDSSGLAA</sequence>
<dbReference type="Proteomes" id="UP000501240">
    <property type="component" value="Chromosome"/>
</dbReference>
<feature type="domain" description="RNase H type-1" evidence="2">
    <location>
        <begin position="110"/>
        <end position="265"/>
    </location>
</feature>
<dbReference type="SUPFAM" id="SSF53098">
    <property type="entry name" value="Ribonuclease H-like"/>
    <property type="match status" value="1"/>
</dbReference>
<dbReference type="InterPro" id="IPR036397">
    <property type="entry name" value="RNaseH_sf"/>
</dbReference>
<accession>A0A7D3VRC7</accession>
<dbReference type="InterPro" id="IPR012337">
    <property type="entry name" value="RNaseH-like_sf"/>
</dbReference>
<evidence type="ECO:0000313" key="3">
    <source>
        <dbReference type="EMBL" id="QKG20513.1"/>
    </source>
</evidence>
<dbReference type="RefSeq" id="WP_173094919.1">
    <property type="nucleotide sequence ID" value="NZ_CP053892.1"/>
</dbReference>
<evidence type="ECO:0000259" key="2">
    <source>
        <dbReference type="PROSITE" id="PS50879"/>
    </source>
</evidence>
<feature type="region of interest" description="Disordered" evidence="1">
    <location>
        <begin position="79"/>
        <end position="110"/>
    </location>
</feature>
<dbReference type="Gene3D" id="3.30.420.10">
    <property type="entry name" value="Ribonuclease H-like superfamily/Ribonuclease H"/>
    <property type="match status" value="1"/>
</dbReference>
<evidence type="ECO:0000313" key="4">
    <source>
        <dbReference type="Proteomes" id="UP000501240"/>
    </source>
</evidence>
<proteinExistence type="predicted"/>
<dbReference type="EMBL" id="CP053892">
    <property type="protein sequence ID" value="QKG20513.1"/>
    <property type="molecule type" value="Genomic_DNA"/>
</dbReference>
<evidence type="ECO:0000256" key="1">
    <source>
        <dbReference type="SAM" id="MobiDB-lite"/>
    </source>
</evidence>
<dbReference type="GO" id="GO:0004523">
    <property type="term" value="F:RNA-DNA hybrid ribonuclease activity"/>
    <property type="evidence" value="ECO:0007669"/>
    <property type="project" value="InterPro"/>
</dbReference>
<name>A0A7D3VRC7_ACTVE</name>
<organism evidence="3 4">
    <name type="scientific">Actinomadura verrucosospora</name>
    <dbReference type="NCBI Taxonomy" id="46165"/>
    <lineage>
        <taxon>Bacteria</taxon>
        <taxon>Bacillati</taxon>
        <taxon>Actinomycetota</taxon>
        <taxon>Actinomycetes</taxon>
        <taxon>Streptosporangiales</taxon>
        <taxon>Thermomonosporaceae</taxon>
        <taxon>Actinomadura</taxon>
    </lineage>
</organism>
<gene>
    <name evidence="3" type="ORF">ACTIVE_2151</name>
</gene>
<dbReference type="InterPro" id="IPR002156">
    <property type="entry name" value="RNaseH_domain"/>
</dbReference>
<dbReference type="AlphaFoldDB" id="A0A7D3VRC7"/>
<reference evidence="3 4" key="1">
    <citation type="submission" date="2020-05" db="EMBL/GenBank/DDBJ databases">
        <title>Actinomadura verrucosospora NRRL-B18236 (PFL_A860) Genome sequencing and assembly.</title>
        <authorList>
            <person name="Samborskyy M."/>
        </authorList>
    </citation>
    <scope>NUCLEOTIDE SEQUENCE [LARGE SCALE GENOMIC DNA]</scope>
    <source>
        <strain evidence="3 4">NRRL:B18236</strain>
    </source>
</reference>
<dbReference type="PROSITE" id="PS50879">
    <property type="entry name" value="RNASE_H_1"/>
    <property type="match status" value="1"/>
</dbReference>